<name>A0A2N5ZIT0_MUIH1</name>
<evidence type="ECO:0000256" key="6">
    <source>
        <dbReference type="PIRSR" id="PIRSR005091-1"/>
    </source>
</evidence>
<feature type="transmembrane region" description="Helical" evidence="9">
    <location>
        <begin position="176"/>
        <end position="194"/>
    </location>
</feature>
<dbReference type="PANTHER" id="PTHR47371">
    <property type="entry name" value="LIPOTEICHOIC ACID SYNTHASE"/>
    <property type="match status" value="1"/>
</dbReference>
<feature type="binding site" evidence="8">
    <location>
        <position position="284"/>
    </location>
    <ligand>
        <name>Mn(2+)</name>
        <dbReference type="ChEBI" id="CHEBI:29035"/>
    </ligand>
</feature>
<dbReference type="InterPro" id="IPR017850">
    <property type="entry name" value="Alkaline_phosphatase_core_sf"/>
</dbReference>
<keyword evidence="3 9" id="KW-0812">Transmembrane</keyword>
<dbReference type="GO" id="GO:0005886">
    <property type="term" value="C:plasma membrane"/>
    <property type="evidence" value="ECO:0007669"/>
    <property type="project" value="UniProtKB-SubCell"/>
</dbReference>
<protein>
    <submittedName>
        <fullName evidence="11">Sulfatase</fullName>
    </submittedName>
</protein>
<feature type="active site" evidence="6">
    <location>
        <position position="324"/>
    </location>
</feature>
<evidence type="ECO:0000256" key="8">
    <source>
        <dbReference type="PIRSR" id="PIRSR005091-3"/>
    </source>
</evidence>
<evidence type="ECO:0000259" key="10">
    <source>
        <dbReference type="Pfam" id="PF00884"/>
    </source>
</evidence>
<feature type="domain" description="Sulfatase N-terminal" evidence="10">
    <location>
        <begin position="277"/>
        <end position="546"/>
    </location>
</feature>
<keyword evidence="7" id="KW-0464">Manganese</keyword>
<feature type="binding site" evidence="8">
    <location>
        <position position="495"/>
    </location>
    <ligand>
        <name>Mn(2+)</name>
        <dbReference type="ChEBI" id="CHEBI:29035"/>
    </ligand>
</feature>
<gene>
    <name evidence="11" type="ORF">C0601_04415</name>
</gene>
<proteinExistence type="predicted"/>
<dbReference type="Gene3D" id="3.30.1120.80">
    <property type="match status" value="1"/>
</dbReference>
<keyword evidence="4 9" id="KW-1133">Transmembrane helix</keyword>
<evidence type="ECO:0000313" key="11">
    <source>
        <dbReference type="EMBL" id="PLX18502.1"/>
    </source>
</evidence>
<dbReference type="InterPro" id="IPR012160">
    <property type="entry name" value="LtaS-like"/>
</dbReference>
<dbReference type="InterPro" id="IPR000917">
    <property type="entry name" value="Sulfatase_N"/>
</dbReference>
<comment type="subcellular location">
    <subcellularLocation>
        <location evidence="1">Cell membrane</location>
        <topology evidence="1">Multi-pass membrane protein</topology>
    </subcellularLocation>
</comment>
<organism evidence="11 12">
    <name type="scientific">Muiribacterium halophilum</name>
    <dbReference type="NCBI Taxonomy" id="2053465"/>
    <lineage>
        <taxon>Bacteria</taxon>
        <taxon>Candidatus Muiribacteriota</taxon>
        <taxon>Candidatus Muiribacteriia</taxon>
        <taxon>Candidatus Muiribacteriales</taxon>
        <taxon>Candidatus Muiribacteriaceae</taxon>
        <taxon>Candidatus Muiribacterium</taxon>
    </lineage>
</organism>
<feature type="binding site" evidence="7">
    <location>
        <position position="442"/>
    </location>
    <ligand>
        <name>substrate</name>
    </ligand>
</feature>
<dbReference type="InterPro" id="IPR050448">
    <property type="entry name" value="OpgB/LTA_synthase_biosynth"/>
</dbReference>
<dbReference type="GO" id="GO:0046872">
    <property type="term" value="F:metal ion binding"/>
    <property type="evidence" value="ECO:0007669"/>
    <property type="project" value="UniProtKB-KW"/>
</dbReference>
<dbReference type="PIRSF" id="PIRSF005091">
    <property type="entry name" value="Mmb_sulf_HI1246"/>
    <property type="match status" value="1"/>
</dbReference>
<feature type="transmembrane region" description="Helical" evidence="9">
    <location>
        <begin position="12"/>
        <end position="33"/>
    </location>
</feature>
<feature type="binding site" evidence="8">
    <location>
        <position position="324"/>
    </location>
    <ligand>
        <name>Mn(2+)</name>
        <dbReference type="ChEBI" id="CHEBI:29035"/>
    </ligand>
</feature>
<evidence type="ECO:0000256" key="5">
    <source>
        <dbReference type="ARBA" id="ARBA00023136"/>
    </source>
</evidence>
<evidence type="ECO:0000313" key="12">
    <source>
        <dbReference type="Proteomes" id="UP000234857"/>
    </source>
</evidence>
<evidence type="ECO:0000256" key="3">
    <source>
        <dbReference type="ARBA" id="ARBA00022692"/>
    </source>
</evidence>
<sequence length="651" mass="75498">MRFLTNTRYRMFLFFFLTFIIFSLLTRITFFVYSFNNVSKSITDILTIFLTGSLYDILTSIYYLAPFMLLLLIVPEWLYKKKFSGIIFTIIYLGYTFSLIFNMIAEYLFWQEFQVRYNFIAVDYLVYTQEVIGNIKESYNMPLIYTGMFIAALSITAFVGRFIYRSHSLSTTLRQRGTFSAVYILIIILGILFIDSTDIRTSNNEYNNELAENGIYQLFHSFRINMLDFNKYYVTEENALNKAKEYLSSDTAGFISTDDKTDFTRYFKTENRKRRLNVILITIESFSGDFIKRFGNDKDLTPNYDSLISKGVFFDRFFATGTRTVRGMEAITLSIPPTPGRSIVKRPENEDLESIGFILKENGYKNKFLYAGHGYFDNMNYFYAHNGFDIFDRMDMEDKDVTFSNILGVCDEDLYNQVLNQADLSYRSGSPFYFHVMTTSNHRPYTYPEGKVDIPSGTGRDGAVKYTDYAIGQLIKKASEKDWMKDTVFIITADHCASSAGKTRLNTEKYHIPLLFYSPGNLNPAIIDKVCSQVDLAPTILDLLGIEYKAKFYGQSIFSKDFPERAFIGNYQNLGLLDKSGILSIISPVKKKEMFYVNLNTWKTEATDTRKKLLEENISIYQSADYLFKHGLYKKTYRNKGKDINEKTAQI</sequence>
<dbReference type="Gene3D" id="3.40.720.10">
    <property type="entry name" value="Alkaline Phosphatase, subunit A"/>
    <property type="match status" value="1"/>
</dbReference>
<dbReference type="Pfam" id="PF00884">
    <property type="entry name" value="Sulfatase"/>
    <property type="match status" value="1"/>
</dbReference>
<dbReference type="EMBL" id="PKTG01000060">
    <property type="protein sequence ID" value="PLX18502.1"/>
    <property type="molecule type" value="Genomic_DNA"/>
</dbReference>
<dbReference type="AlphaFoldDB" id="A0A2N5ZIT0"/>
<comment type="caution">
    <text evidence="11">The sequence shown here is derived from an EMBL/GenBank/DDBJ whole genome shotgun (WGS) entry which is preliminary data.</text>
</comment>
<dbReference type="SUPFAM" id="SSF53649">
    <property type="entry name" value="Alkaline phosphatase-like"/>
    <property type="match status" value="1"/>
</dbReference>
<dbReference type="PANTHER" id="PTHR47371:SF3">
    <property type="entry name" value="PHOSPHOGLYCEROL TRANSFERASE I"/>
    <property type="match status" value="1"/>
</dbReference>
<reference evidence="11 12" key="1">
    <citation type="submission" date="2017-11" db="EMBL/GenBank/DDBJ databases">
        <title>Genome-resolved metagenomics identifies genetic mobility, metabolic interactions, and unexpected diversity in perchlorate-reducing communities.</title>
        <authorList>
            <person name="Barnum T.P."/>
            <person name="Figueroa I.A."/>
            <person name="Carlstrom C.I."/>
            <person name="Lucas L.N."/>
            <person name="Engelbrektson A.L."/>
            <person name="Coates J.D."/>
        </authorList>
    </citation>
    <scope>NUCLEOTIDE SEQUENCE [LARGE SCALE GENOMIC DNA]</scope>
    <source>
        <strain evidence="11">BM706</strain>
    </source>
</reference>
<dbReference type="CDD" id="cd16015">
    <property type="entry name" value="LTA_synthase"/>
    <property type="match status" value="1"/>
</dbReference>
<feature type="transmembrane region" description="Helical" evidence="9">
    <location>
        <begin position="86"/>
        <end position="110"/>
    </location>
</feature>
<evidence type="ECO:0000256" key="4">
    <source>
        <dbReference type="ARBA" id="ARBA00022989"/>
    </source>
</evidence>
<evidence type="ECO:0000256" key="9">
    <source>
        <dbReference type="SAM" id="Phobius"/>
    </source>
</evidence>
<feature type="binding site" evidence="8">
    <location>
        <position position="494"/>
    </location>
    <ligand>
        <name>Mn(2+)</name>
        <dbReference type="ChEBI" id="CHEBI:29035"/>
    </ligand>
</feature>
<dbReference type="Proteomes" id="UP000234857">
    <property type="component" value="Unassembled WGS sequence"/>
</dbReference>
<keyword evidence="7" id="KW-0479">Metal-binding</keyword>
<feature type="transmembrane region" description="Helical" evidence="9">
    <location>
        <begin position="143"/>
        <end position="164"/>
    </location>
</feature>
<accession>A0A2N5ZIT0</accession>
<keyword evidence="5 9" id="KW-0472">Membrane</keyword>
<evidence type="ECO:0000256" key="7">
    <source>
        <dbReference type="PIRSR" id="PIRSR005091-2"/>
    </source>
</evidence>
<keyword evidence="2" id="KW-1003">Cell membrane</keyword>
<evidence type="ECO:0000256" key="2">
    <source>
        <dbReference type="ARBA" id="ARBA00022475"/>
    </source>
</evidence>
<feature type="transmembrane region" description="Helical" evidence="9">
    <location>
        <begin position="45"/>
        <end position="74"/>
    </location>
</feature>
<evidence type="ECO:0000256" key="1">
    <source>
        <dbReference type="ARBA" id="ARBA00004651"/>
    </source>
</evidence>